<accession>A0ABM0M0R7</accession>
<reference evidence="2" key="1">
    <citation type="submission" date="2025-08" db="UniProtKB">
        <authorList>
            <consortium name="RefSeq"/>
        </authorList>
    </citation>
    <scope>IDENTIFICATION</scope>
    <source>
        <tissue evidence="2">Testes</tissue>
    </source>
</reference>
<evidence type="ECO:0000313" key="2">
    <source>
        <dbReference type="RefSeq" id="XP_006813608.1"/>
    </source>
</evidence>
<organism evidence="1 2">
    <name type="scientific">Saccoglossus kowalevskii</name>
    <name type="common">Acorn worm</name>
    <dbReference type="NCBI Taxonomy" id="10224"/>
    <lineage>
        <taxon>Eukaryota</taxon>
        <taxon>Metazoa</taxon>
        <taxon>Hemichordata</taxon>
        <taxon>Enteropneusta</taxon>
        <taxon>Harrimaniidae</taxon>
        <taxon>Saccoglossus</taxon>
    </lineage>
</organism>
<dbReference type="GeneID" id="102804915"/>
<proteinExistence type="predicted"/>
<sequence length="518" mass="58791">MDIESDAEVSEFPSDHSIVSTERNCIKTNEYPPDKICDVNKESVEQICVNRLRRKFAHSKNGVSKIANSKCKMPHIEINKTKESMCSQQETNKTLETHKQGTKSKLVSVERNKKDVGVIDTEVLPTTIEKAYSVGSRDVISSSIQDVEESTITGTSVDKHLVSSDNNESCSDAVCTTGHEDFDESDSLSDSTMLPPCSSLKICSGSSAGETSLQNSFQPAYRNIKPKPSNKASYQELLSFMNSDTEENDSESSFKTLANADCKQSRLKLRRIKKTTTKEDVDVVTSRKRKKSNYFKFPQKKTRIDRDGCSHENVSLVANCSRVFKKKANIPSSSIPADSYSDASGTDQAEDFSVDNKCIVLSDVDSEDSSVDRQLYKQKLELSIQKIRDVVQLNEEEMTYLVNKNEGYLRKIFQGKIYSWRHEDYKTGGIRRIDLTYQVHHGSFSEEQQEVVMQSLMLMFCATHSKYLDYVLKVMCPEALIKIQMDVCKTTHEETERNMKEFQKQRLNESQIVQPEFH</sequence>
<name>A0ABM0M0R7_SACKO</name>
<keyword evidence="1" id="KW-1185">Reference proteome</keyword>
<evidence type="ECO:0000313" key="1">
    <source>
        <dbReference type="Proteomes" id="UP000694865"/>
    </source>
</evidence>
<protein>
    <submittedName>
        <fullName evidence="2">Suppressor protein SRP40-like</fullName>
    </submittedName>
</protein>
<dbReference type="RefSeq" id="XP_006813608.1">
    <property type="nucleotide sequence ID" value="XM_006813545.1"/>
</dbReference>
<gene>
    <name evidence="2" type="primary">LOC102804915</name>
</gene>
<dbReference type="Proteomes" id="UP000694865">
    <property type="component" value="Unplaced"/>
</dbReference>